<dbReference type="NCBIfam" id="TIGR02937">
    <property type="entry name" value="sigma70-ECF"/>
    <property type="match status" value="1"/>
</dbReference>
<dbReference type="GO" id="GO:0006352">
    <property type="term" value="P:DNA-templated transcription initiation"/>
    <property type="evidence" value="ECO:0007669"/>
    <property type="project" value="InterPro"/>
</dbReference>
<evidence type="ECO:0000256" key="1">
    <source>
        <dbReference type="ARBA" id="ARBA00010641"/>
    </source>
</evidence>
<name>A0A841JNX3_9BACT</name>
<accession>A0A841JNX3</accession>
<dbReference type="PANTHER" id="PTHR43133">
    <property type="entry name" value="RNA POLYMERASE ECF-TYPE SIGMA FACTO"/>
    <property type="match status" value="1"/>
</dbReference>
<dbReference type="GO" id="GO:0003677">
    <property type="term" value="F:DNA binding"/>
    <property type="evidence" value="ECO:0007669"/>
    <property type="project" value="UniProtKB-KW"/>
</dbReference>
<dbReference type="InterPro" id="IPR013325">
    <property type="entry name" value="RNA_pol_sigma_r2"/>
</dbReference>
<dbReference type="AlphaFoldDB" id="A0A841JNX3"/>
<comment type="similarity">
    <text evidence="1">Belongs to the sigma-70 factor family. ECF subfamily.</text>
</comment>
<dbReference type="InterPro" id="IPR014284">
    <property type="entry name" value="RNA_pol_sigma-70_dom"/>
</dbReference>
<dbReference type="EMBL" id="JACHEK010000001">
    <property type="protein sequence ID" value="MBB6142850.1"/>
    <property type="molecule type" value="Genomic_DNA"/>
</dbReference>
<evidence type="ECO:0000313" key="6">
    <source>
        <dbReference type="EMBL" id="MBB6142850.1"/>
    </source>
</evidence>
<dbReference type="InterPro" id="IPR013324">
    <property type="entry name" value="RNA_pol_sigma_r3/r4-like"/>
</dbReference>
<dbReference type="SUPFAM" id="SSF88946">
    <property type="entry name" value="Sigma2 domain of RNA polymerase sigma factors"/>
    <property type="match status" value="1"/>
</dbReference>
<proteinExistence type="inferred from homology"/>
<evidence type="ECO:0000313" key="7">
    <source>
        <dbReference type="Proteomes" id="UP000538666"/>
    </source>
</evidence>
<dbReference type="GO" id="GO:0016987">
    <property type="term" value="F:sigma factor activity"/>
    <property type="evidence" value="ECO:0007669"/>
    <property type="project" value="UniProtKB-KW"/>
</dbReference>
<evidence type="ECO:0000256" key="4">
    <source>
        <dbReference type="ARBA" id="ARBA00023125"/>
    </source>
</evidence>
<evidence type="ECO:0000256" key="2">
    <source>
        <dbReference type="ARBA" id="ARBA00023015"/>
    </source>
</evidence>
<organism evidence="6 7">
    <name type="scientific">Silvibacterium bohemicum</name>
    <dbReference type="NCBI Taxonomy" id="1577686"/>
    <lineage>
        <taxon>Bacteria</taxon>
        <taxon>Pseudomonadati</taxon>
        <taxon>Acidobacteriota</taxon>
        <taxon>Terriglobia</taxon>
        <taxon>Terriglobales</taxon>
        <taxon>Acidobacteriaceae</taxon>
        <taxon>Silvibacterium</taxon>
    </lineage>
</organism>
<dbReference type="RefSeq" id="WP_050058026.1">
    <property type="nucleotide sequence ID" value="NZ_JACHEK010000001.1"/>
</dbReference>
<dbReference type="PANTHER" id="PTHR43133:SF8">
    <property type="entry name" value="RNA POLYMERASE SIGMA FACTOR HI_1459-RELATED"/>
    <property type="match status" value="1"/>
</dbReference>
<sequence>MQFTAFDATYLEKLKSGDPRTEGHFVNYFSELIRLKLRSRLNSKEALEDVKQETFVRVLALVRSEGGLRQPDRLGALVNSVCNNVLLEHYRSKNRGEMVIEEEQENTFVNRDPSALSLLESKDTKRVVRQILDELTDRDRRLLQSVLLEERDKDEVCAEFGITREYLRVLVHRAKQSFKVFYLRRVGENRSY</sequence>
<keyword evidence="4" id="KW-0238">DNA-binding</keyword>
<dbReference type="Gene3D" id="1.10.10.10">
    <property type="entry name" value="Winged helix-like DNA-binding domain superfamily/Winged helix DNA-binding domain"/>
    <property type="match status" value="1"/>
</dbReference>
<gene>
    <name evidence="6" type="ORF">HNQ77_000788</name>
</gene>
<keyword evidence="2" id="KW-0805">Transcription regulation</keyword>
<keyword evidence="7" id="KW-1185">Reference proteome</keyword>
<keyword evidence="3" id="KW-0731">Sigma factor</keyword>
<dbReference type="Proteomes" id="UP000538666">
    <property type="component" value="Unassembled WGS sequence"/>
</dbReference>
<dbReference type="InterPro" id="IPR039425">
    <property type="entry name" value="RNA_pol_sigma-70-like"/>
</dbReference>
<dbReference type="InterPro" id="IPR036388">
    <property type="entry name" value="WH-like_DNA-bd_sf"/>
</dbReference>
<evidence type="ECO:0000256" key="5">
    <source>
        <dbReference type="ARBA" id="ARBA00023163"/>
    </source>
</evidence>
<comment type="caution">
    <text evidence="6">The sequence shown here is derived from an EMBL/GenBank/DDBJ whole genome shotgun (WGS) entry which is preliminary data.</text>
</comment>
<reference evidence="6 7" key="1">
    <citation type="submission" date="2020-08" db="EMBL/GenBank/DDBJ databases">
        <title>Genomic Encyclopedia of Type Strains, Phase IV (KMG-IV): sequencing the most valuable type-strain genomes for metagenomic binning, comparative biology and taxonomic classification.</title>
        <authorList>
            <person name="Goeker M."/>
        </authorList>
    </citation>
    <scope>NUCLEOTIDE SEQUENCE [LARGE SCALE GENOMIC DNA]</scope>
    <source>
        <strain evidence="6 7">DSM 103733</strain>
    </source>
</reference>
<dbReference type="SUPFAM" id="SSF88659">
    <property type="entry name" value="Sigma3 and sigma4 domains of RNA polymerase sigma factors"/>
    <property type="match status" value="1"/>
</dbReference>
<evidence type="ECO:0000256" key="3">
    <source>
        <dbReference type="ARBA" id="ARBA00023082"/>
    </source>
</evidence>
<protein>
    <submittedName>
        <fullName evidence="6">RNA polymerase sigma-70 factor (ECF subfamily)</fullName>
    </submittedName>
</protein>
<keyword evidence="5" id="KW-0804">Transcription</keyword>
<dbReference type="Gene3D" id="1.10.1740.10">
    <property type="match status" value="1"/>
</dbReference>